<reference evidence="1 2" key="1">
    <citation type="submission" date="2016-11" db="EMBL/GenBank/DDBJ databases">
        <title>The macronuclear genome of Stentor coeruleus: a giant cell with tiny introns.</title>
        <authorList>
            <person name="Slabodnick M."/>
            <person name="Ruby J.G."/>
            <person name="Reiff S.B."/>
            <person name="Swart E.C."/>
            <person name="Gosai S."/>
            <person name="Prabakaran S."/>
            <person name="Witkowska E."/>
            <person name="Larue G.E."/>
            <person name="Fisher S."/>
            <person name="Freeman R.M."/>
            <person name="Gunawardena J."/>
            <person name="Chu W."/>
            <person name="Stover N.A."/>
            <person name="Gregory B.D."/>
            <person name="Nowacki M."/>
            <person name="Derisi J."/>
            <person name="Roy S.W."/>
            <person name="Marshall W.F."/>
            <person name="Sood P."/>
        </authorList>
    </citation>
    <scope>NUCLEOTIDE SEQUENCE [LARGE SCALE GENOMIC DNA]</scope>
    <source>
        <strain evidence="1">WM001</strain>
    </source>
</reference>
<gene>
    <name evidence="1" type="ORF">SteCoe_31651</name>
</gene>
<proteinExistence type="predicted"/>
<organism evidence="1 2">
    <name type="scientific">Stentor coeruleus</name>
    <dbReference type="NCBI Taxonomy" id="5963"/>
    <lineage>
        <taxon>Eukaryota</taxon>
        <taxon>Sar</taxon>
        <taxon>Alveolata</taxon>
        <taxon>Ciliophora</taxon>
        <taxon>Postciliodesmatophora</taxon>
        <taxon>Heterotrichea</taxon>
        <taxon>Heterotrichida</taxon>
        <taxon>Stentoridae</taxon>
        <taxon>Stentor</taxon>
    </lineage>
</organism>
<dbReference type="EMBL" id="MPUH01001093">
    <property type="protein sequence ID" value="OMJ70380.1"/>
    <property type="molecule type" value="Genomic_DNA"/>
</dbReference>
<name>A0A1R2B198_9CILI</name>
<sequence length="275" mass="31193">MYCPVDIKQLPRIQTAKPFPNAEDFSPCSCKIHSKLTSGNYSAIKKGEELSLSPSLPLRYTSSFATRDTNSLGSTKHTRNSTISAGVFKFVSATELVSFEEFQTPEEENPTDEVLNEAISDLSLEEPKHSIVYPSLHSKRNSLIWSTTDHYISSTAGSPPDNRISMMYTLSSTNSGKKNQEYFEECCERKRIERQSFYFIKGKNDDESCSGKIYCQNCKENVCTSVKFRNHKENLWERLCCGVLCESSVNFMERVFLCKVCRSELAAIKVKKENV</sequence>
<evidence type="ECO:0000313" key="2">
    <source>
        <dbReference type="Proteomes" id="UP000187209"/>
    </source>
</evidence>
<protein>
    <submittedName>
        <fullName evidence="1">Uncharacterized protein</fullName>
    </submittedName>
</protein>
<comment type="caution">
    <text evidence="1">The sequence shown here is derived from an EMBL/GenBank/DDBJ whole genome shotgun (WGS) entry which is preliminary data.</text>
</comment>
<keyword evidence="2" id="KW-1185">Reference proteome</keyword>
<dbReference type="AlphaFoldDB" id="A0A1R2B198"/>
<accession>A0A1R2B198</accession>
<dbReference type="Proteomes" id="UP000187209">
    <property type="component" value="Unassembled WGS sequence"/>
</dbReference>
<evidence type="ECO:0000313" key="1">
    <source>
        <dbReference type="EMBL" id="OMJ70380.1"/>
    </source>
</evidence>